<evidence type="ECO:0000313" key="2">
    <source>
        <dbReference type="EMBL" id="MBK0395276.1"/>
    </source>
</evidence>
<comment type="caution">
    <text evidence="2">The sequence shown here is derived from an EMBL/GenBank/DDBJ whole genome shotgun (WGS) entry which is preliminary data.</text>
</comment>
<organism evidence="2 3">
    <name type="scientific">Kingella bonacorsii</name>
    <dbReference type="NCBI Taxonomy" id="2796361"/>
    <lineage>
        <taxon>Bacteria</taxon>
        <taxon>Pseudomonadati</taxon>
        <taxon>Pseudomonadota</taxon>
        <taxon>Betaproteobacteria</taxon>
        <taxon>Neisseriales</taxon>
        <taxon>Neisseriaceae</taxon>
        <taxon>Kingella</taxon>
    </lineage>
</organism>
<feature type="signal peptide" evidence="1">
    <location>
        <begin position="1"/>
        <end position="22"/>
    </location>
</feature>
<keyword evidence="3" id="KW-1185">Reference proteome</keyword>
<evidence type="ECO:0000256" key="1">
    <source>
        <dbReference type="SAM" id="SignalP"/>
    </source>
</evidence>
<accession>A0ABS1BPP8</accession>
<reference evidence="2 3" key="1">
    <citation type="journal article" date="2021" name="Pathogens">
        <title>Isolation and Characterization of Kingella bonacorsii sp. nov., A Novel Kingella Species Detected in a Stable Periodontitis Subject.</title>
        <authorList>
            <person name="Antezack A."/>
            <person name="Boxberger M."/>
            <person name="Rolland C."/>
            <person name="Monnet-Corti V."/>
            <person name="La Scola B."/>
        </authorList>
    </citation>
    <scope>NUCLEOTIDE SEQUENCE [LARGE SCALE GENOMIC DNA]</scope>
    <source>
        <strain evidence="2 3">Marseille-Q4569</strain>
    </source>
</reference>
<dbReference type="RefSeq" id="WP_200521190.1">
    <property type="nucleotide sequence ID" value="NZ_JAEHNZ010000001.1"/>
</dbReference>
<keyword evidence="1" id="KW-0732">Signal</keyword>
<feature type="chain" id="PRO_5047525461" evidence="1">
    <location>
        <begin position="23"/>
        <end position="269"/>
    </location>
</feature>
<name>A0ABS1BPP8_9NEIS</name>
<sequence>MKPSIAFSRLALIFGSIFVLSACETEPASENERTMKTVREHQAKEKKSFNNPEPVTGFEHTVTFNLMGTKLVIPYGYLARYSKDNRWFSDTPGQDSYFDNFVTVSVHYRKTNQGWVIEPYNRNNREHFIQALKDGLDSMDDIVIKKSTCHLNREMGKWLLDWGFKKIPSDYPEYEAYEEKTSIPENPYIHEIRYVKKGGNPAIITHWNNRIKQNDEDNYSTSVGSCINGFTVEYYPFTREKQQLTQQEVIGYHRQVEQLLQSFLNNPSK</sequence>
<dbReference type="InterPro" id="IPR010692">
    <property type="entry name" value="FrpC"/>
</dbReference>
<dbReference type="Pfam" id="PF06901">
    <property type="entry name" value="FrpC"/>
    <property type="match status" value="1"/>
</dbReference>
<dbReference type="Proteomes" id="UP000614058">
    <property type="component" value="Unassembled WGS sequence"/>
</dbReference>
<evidence type="ECO:0000313" key="3">
    <source>
        <dbReference type="Proteomes" id="UP000614058"/>
    </source>
</evidence>
<proteinExistence type="predicted"/>
<dbReference type="PROSITE" id="PS51257">
    <property type="entry name" value="PROKAR_LIPOPROTEIN"/>
    <property type="match status" value="1"/>
</dbReference>
<dbReference type="EMBL" id="JAEHNZ010000001">
    <property type="protein sequence ID" value="MBK0395276.1"/>
    <property type="molecule type" value="Genomic_DNA"/>
</dbReference>
<gene>
    <name evidence="2" type="ORF">JDW22_01410</name>
</gene>
<protein>
    <submittedName>
        <fullName evidence="2">FrpC operon protein</fullName>
    </submittedName>
</protein>